<accession>A0A1I3R3S7</accession>
<reference evidence="2" key="1">
    <citation type="submission" date="2016-10" db="EMBL/GenBank/DDBJ databases">
        <authorList>
            <person name="Varghese N."/>
            <person name="Submissions S."/>
        </authorList>
    </citation>
    <scope>NUCLEOTIDE SEQUENCE [LARGE SCALE GENOMIC DNA]</scope>
    <source>
        <strain evidence="2">DSM 28881</strain>
    </source>
</reference>
<dbReference type="EMBL" id="FORM01000007">
    <property type="protein sequence ID" value="SFJ40091.1"/>
    <property type="molecule type" value="Genomic_DNA"/>
</dbReference>
<sequence>MKNENNPLMESFINDLLDILLDEEKSDLFSENDIVGVKTVMAESYYDKAEVLNKIANTEQFRQKFGSSKLVSNLINDLDKAYNIDLDFNFLNQKLESINLFEEKFFSNITYGTALKFILELITNLITKYAQTKPKDEEEQQLFSNLYTLCKRTIEEITINDSNKVNFKKLYNQLKAAFVRANYKDADIYFEYLYLYRFNLKELIAPHDVNNNIVNYLNSNNNAKSIRKTLIKVVEIKKLFENTAFRDTIFNRAKTQQEFTITFYFDFSDIKKQELIEQWVPLNASRDYNIFESILENIEYQIPEHDKLGVKILNTTGRSNLLHEREKLFDLLFRLELTNDFDYSTYSQQIITNICSTNIEYHKLGIAQLSKHRNRVVEFNLKTGCKQSLLNIFLPNVTQYHLQIVNLLSIDIGMKRVLNDAIKDNPIFINSIVNYLMTANSSSFFKILKPNLFKNNYLLISKQFLNNSANQLRNNKTLINNYKVILNMQLSKYFKDSELEFKNLVNSYNLNLNHEKDETIINIEDMLNN</sequence>
<evidence type="ECO:0000313" key="2">
    <source>
        <dbReference type="Proteomes" id="UP000199559"/>
    </source>
</evidence>
<name>A0A1I3R3S7_9FLAO</name>
<protein>
    <submittedName>
        <fullName evidence="1">Uncharacterized protein</fullName>
    </submittedName>
</protein>
<organism evidence="1 2">
    <name type="scientific">Olleya namhaensis</name>
    <dbReference type="NCBI Taxonomy" id="1144750"/>
    <lineage>
        <taxon>Bacteria</taxon>
        <taxon>Pseudomonadati</taxon>
        <taxon>Bacteroidota</taxon>
        <taxon>Flavobacteriia</taxon>
        <taxon>Flavobacteriales</taxon>
        <taxon>Flavobacteriaceae</taxon>
    </lineage>
</organism>
<keyword evidence="2" id="KW-1185">Reference proteome</keyword>
<dbReference type="Proteomes" id="UP000199559">
    <property type="component" value="Unassembled WGS sequence"/>
</dbReference>
<dbReference type="AlphaFoldDB" id="A0A1I3R3S7"/>
<gene>
    <name evidence="1" type="ORF">SAMN05443431_10766</name>
</gene>
<proteinExistence type="predicted"/>
<evidence type="ECO:0000313" key="1">
    <source>
        <dbReference type="EMBL" id="SFJ40091.1"/>
    </source>
</evidence>